<dbReference type="AlphaFoldDB" id="A0A1J0W009"/>
<reference evidence="3" key="1">
    <citation type="submission" date="2016-11" db="EMBL/GenBank/DDBJ databases">
        <authorList>
            <person name="Jaros S."/>
            <person name="Januszkiewicz K."/>
            <person name="Wedrychowicz H."/>
        </authorList>
    </citation>
    <scope>NUCLEOTIDE SEQUENCE [LARGE SCALE GENOMIC DNA]</scope>
    <source>
        <strain evidence="3">Y48</strain>
    </source>
</reference>
<keyword evidence="4" id="KW-1185">Reference proteome</keyword>
<dbReference type="PANTHER" id="PTHR43566">
    <property type="entry name" value="CONSERVED PROTEIN"/>
    <property type="match status" value="1"/>
</dbReference>
<dbReference type="Pfam" id="PF13635">
    <property type="entry name" value="DUF4143"/>
    <property type="match status" value="1"/>
</dbReference>
<evidence type="ECO:0000259" key="1">
    <source>
        <dbReference type="Pfam" id="PF13173"/>
    </source>
</evidence>
<dbReference type="InterPro" id="IPR027417">
    <property type="entry name" value="P-loop_NTPase"/>
</dbReference>
<dbReference type="PANTHER" id="PTHR43566:SF2">
    <property type="entry name" value="DUF4143 DOMAIN-CONTAINING PROTEIN"/>
    <property type="match status" value="1"/>
</dbReference>
<evidence type="ECO:0000313" key="3">
    <source>
        <dbReference type="EMBL" id="APE37643.1"/>
    </source>
</evidence>
<proteinExistence type="predicted"/>
<name>A0A1J0W009_9NOCA</name>
<dbReference type="KEGG" id="nsl:BOX37_31095"/>
<dbReference type="EMBL" id="CP018082">
    <property type="protein sequence ID" value="APE37643.1"/>
    <property type="molecule type" value="Genomic_DNA"/>
</dbReference>
<dbReference type="InterPro" id="IPR025420">
    <property type="entry name" value="DUF4143"/>
</dbReference>
<feature type="domain" description="AAA" evidence="1">
    <location>
        <begin position="21"/>
        <end position="130"/>
    </location>
</feature>
<dbReference type="Pfam" id="PF13173">
    <property type="entry name" value="AAA_14"/>
    <property type="match status" value="1"/>
</dbReference>
<evidence type="ECO:0000259" key="2">
    <source>
        <dbReference type="Pfam" id="PF13635"/>
    </source>
</evidence>
<feature type="domain" description="DUF4143" evidence="2">
    <location>
        <begin position="203"/>
        <end position="371"/>
    </location>
</feature>
<dbReference type="InterPro" id="IPR041682">
    <property type="entry name" value="AAA_14"/>
</dbReference>
<dbReference type="Proteomes" id="UP000183810">
    <property type="component" value="Chromosome"/>
</dbReference>
<dbReference type="SUPFAM" id="SSF52540">
    <property type="entry name" value="P-loop containing nucleoside triphosphate hydrolases"/>
    <property type="match status" value="1"/>
</dbReference>
<sequence length="423" mass="46019">MAEYQQRIIDQVLDDIQPHLRALAIFGPKGVGKTATALQRAAWTIDLSLPAQRELIIADPSILTHTKGPVLVDEWQRLPEVWDHIRHAVDAGSPPGHFIIAGSSAPRGAVVHSGAGRIVPMRMRPLSIAERGIEAPTVRLADLLDGGADIHGSTALRLVDYVEEITASGFPAIRPLPPRVRRVELEAYLDNVVQREFPEQGYPVRKPEVLRAWLAAYAAATSSTAAYSKILDAATPGLPSKPAQETTLAYRDALSSLWLLDPVPAWIPSRNHLDRLGQAPKHQLADPALAARLLGLDAKALLRAEQGTGRRLREGTILGALFEHLVTLSVQAYAQAGEAPVGHLRTRNGDHEVDLIVQRSDGRVLPIEVKLADRVTDVDVKHLLWLRDRIGDDVVDAAVVYAGEHAYRRPDGIAVIPLALLGP</sequence>
<dbReference type="RefSeq" id="WP_071930808.1">
    <property type="nucleotide sequence ID" value="NZ_CP018082.1"/>
</dbReference>
<gene>
    <name evidence="3" type="ORF">BOX37_31095</name>
</gene>
<dbReference type="OrthoDB" id="128089at2"/>
<evidence type="ECO:0000313" key="4">
    <source>
        <dbReference type="Proteomes" id="UP000183810"/>
    </source>
</evidence>
<accession>A0A1J0W009</accession>
<protein>
    <submittedName>
        <fullName evidence="3">AAA family ATPase</fullName>
    </submittedName>
</protein>
<organism evidence="3 4">
    <name type="scientific">Nocardia mangyaensis</name>
    <dbReference type="NCBI Taxonomy" id="2213200"/>
    <lineage>
        <taxon>Bacteria</taxon>
        <taxon>Bacillati</taxon>
        <taxon>Actinomycetota</taxon>
        <taxon>Actinomycetes</taxon>
        <taxon>Mycobacteriales</taxon>
        <taxon>Nocardiaceae</taxon>
        <taxon>Nocardia</taxon>
    </lineage>
</organism>